<feature type="compositionally biased region" description="Polar residues" evidence="1">
    <location>
        <begin position="175"/>
        <end position="187"/>
    </location>
</feature>
<reference evidence="2" key="2">
    <citation type="submission" date="2018-05" db="EMBL/GenBank/DDBJ databases">
        <title>OpunRS2 (Oryza punctata Reference Sequence Version 2).</title>
        <authorList>
            <person name="Zhang J."/>
            <person name="Kudrna D."/>
            <person name="Lee S."/>
            <person name="Talag J."/>
            <person name="Welchert J."/>
            <person name="Wing R.A."/>
        </authorList>
    </citation>
    <scope>NUCLEOTIDE SEQUENCE [LARGE SCALE GENOMIC DNA]</scope>
</reference>
<protein>
    <submittedName>
        <fullName evidence="2">Uncharacterized protein</fullName>
    </submittedName>
</protein>
<accession>A0A0E0KZG3</accession>
<dbReference type="Proteomes" id="UP000026962">
    <property type="component" value="Chromosome 5"/>
</dbReference>
<feature type="region of interest" description="Disordered" evidence="1">
    <location>
        <begin position="157"/>
        <end position="203"/>
    </location>
</feature>
<keyword evidence="3" id="KW-1185">Reference proteome</keyword>
<sequence length="203" mass="21124">MSAARVGHLGPARRDLEVVGGGVATKRLVVVASTLAWRGSLQGSFGSGKGASSGGLSSSMTVGILSFPGVPPLTYGDFLGWVEAAACQRGKLRLLKRCHPVPVSPSAKSGKEAGGWRNRGTWANSQGWWSAASSIHSSMCPIISSRSWSTSPLSIQRVDSPADVDDGMGKRRPNVTPSMAGNQNQSLFHEAQAAASPALNNNL</sequence>
<reference evidence="2" key="1">
    <citation type="submission" date="2015-04" db="UniProtKB">
        <authorList>
            <consortium name="EnsemblPlants"/>
        </authorList>
    </citation>
    <scope>IDENTIFICATION</scope>
</reference>
<name>A0A0E0KZG3_ORYPU</name>
<organism evidence="2">
    <name type="scientific">Oryza punctata</name>
    <name type="common">Red rice</name>
    <dbReference type="NCBI Taxonomy" id="4537"/>
    <lineage>
        <taxon>Eukaryota</taxon>
        <taxon>Viridiplantae</taxon>
        <taxon>Streptophyta</taxon>
        <taxon>Embryophyta</taxon>
        <taxon>Tracheophyta</taxon>
        <taxon>Spermatophyta</taxon>
        <taxon>Magnoliopsida</taxon>
        <taxon>Liliopsida</taxon>
        <taxon>Poales</taxon>
        <taxon>Poaceae</taxon>
        <taxon>BOP clade</taxon>
        <taxon>Oryzoideae</taxon>
        <taxon>Oryzeae</taxon>
        <taxon>Oryzinae</taxon>
        <taxon>Oryza</taxon>
    </lineage>
</organism>
<evidence type="ECO:0000313" key="3">
    <source>
        <dbReference type="Proteomes" id="UP000026962"/>
    </source>
</evidence>
<proteinExistence type="predicted"/>
<dbReference type="STRING" id="4537.A0A0E0KZG3"/>
<evidence type="ECO:0000313" key="2">
    <source>
        <dbReference type="EnsemblPlants" id="OPUNC05G05630.1"/>
    </source>
</evidence>
<evidence type="ECO:0000256" key="1">
    <source>
        <dbReference type="SAM" id="MobiDB-lite"/>
    </source>
</evidence>
<dbReference type="AlphaFoldDB" id="A0A0E0KZG3"/>
<dbReference type="Gramene" id="OPUNC05G05630.1">
    <property type="protein sequence ID" value="OPUNC05G05630.1"/>
    <property type="gene ID" value="OPUNC05G05630"/>
</dbReference>
<dbReference type="HOGENOM" id="CLU_1350819_0_0_1"/>
<dbReference type="EnsemblPlants" id="OPUNC05G05630.1">
    <property type="protein sequence ID" value="OPUNC05G05630.1"/>
    <property type="gene ID" value="OPUNC05G05630"/>
</dbReference>